<dbReference type="Proteomes" id="UP000886744">
    <property type="component" value="Unassembled WGS sequence"/>
</dbReference>
<sequence>MDKIVKYTAFGAAAVLTAILILATVLEKSCGSGVVFEYIYRSPVFALLWVLAVAACTVTMVRCGHTLPLAVSAMHLSFVFILMGALMTFLVGEKGTLHLRTDGETVRTFDCDDGSTKALPFDVSLKEFKIDFYRGTTAPMDYRSLIVIHDAGQELEREVSMNRICRHRGYRFYQASYDTDLQGTTLSVSRDIWGIALTYTGFILLIGSMILHFFNPSGSFRTALRRVSKGIAVFAGVLLLASCSSGRGDIPKTLPKDLAEDFGELYVYYNDRVTSIRTLAREFTMKLTGRQSYRGLTPEQVLSGWMFYYDSWKREPMIEVKGRGRLPLTELNPEEELFQVVSMAATWSIIRIFPYVGEDGTVMWYASTDTLPFDMDSGEWLFVRKVLGLVREDVILGDYDGASEVLAKLRMWQEEKCGADNLPTNTVWQAEQLYNTVDRPKPAAMAALTAGILLFVLTCAGMTSPALRRVCSRSVRPAAILTGVFFLYLTLLLILRWVASGHVPMSNGFETMMMIAWSSCVLSLALFRKLPVIQPFAMLMCGFALLVASIGESDPGMTSLMPVLSSPLLSVHVACMMISYSLLGLLALNGVMGIWAGRGSSPEAQEASSSLADVGRLLLYPALFLLVTGTVIGAVWANVSWGRYWAWDPKEVWALITIIVYAAALHSRSLRFLAAPKAFHRYSAAAFLCVLITYFGVNFFLGGMHSYA</sequence>
<gene>
    <name evidence="9" type="primary">ccsA</name>
    <name evidence="9" type="ORF">IAC94_00145</name>
</gene>
<evidence type="ECO:0000259" key="8">
    <source>
        <dbReference type="Pfam" id="PF05140"/>
    </source>
</evidence>
<feature type="transmembrane region" description="Helical" evidence="6">
    <location>
        <begin position="571"/>
        <end position="596"/>
    </location>
</feature>
<feature type="transmembrane region" description="Helical" evidence="6">
    <location>
        <begin position="7"/>
        <end position="26"/>
    </location>
</feature>
<reference evidence="9" key="2">
    <citation type="journal article" date="2021" name="PeerJ">
        <title>Extensive microbial diversity within the chicken gut microbiome revealed by metagenomics and culture.</title>
        <authorList>
            <person name="Gilroy R."/>
            <person name="Ravi A."/>
            <person name="Getino M."/>
            <person name="Pursley I."/>
            <person name="Horton D.L."/>
            <person name="Alikhan N.F."/>
            <person name="Baker D."/>
            <person name="Gharbi K."/>
            <person name="Hall N."/>
            <person name="Watson M."/>
            <person name="Adriaenssens E.M."/>
            <person name="Foster-Nyarko E."/>
            <person name="Jarju S."/>
            <person name="Secka A."/>
            <person name="Antonio M."/>
            <person name="Oren A."/>
            <person name="Chaudhuri R.R."/>
            <person name="La Ragione R."/>
            <person name="Hildebrand F."/>
            <person name="Pallen M.J."/>
        </authorList>
    </citation>
    <scope>NUCLEOTIDE SEQUENCE</scope>
    <source>
        <strain evidence="9">ChiHjej13B12-12457</strain>
    </source>
</reference>
<dbReference type="AlphaFoldDB" id="A0A9D1DZW8"/>
<dbReference type="InterPro" id="IPR007816">
    <property type="entry name" value="ResB-like_domain"/>
</dbReference>
<evidence type="ECO:0000259" key="7">
    <source>
        <dbReference type="Pfam" id="PF01578"/>
    </source>
</evidence>
<feature type="transmembrane region" description="Helical" evidence="6">
    <location>
        <begin position="443"/>
        <end position="467"/>
    </location>
</feature>
<evidence type="ECO:0000256" key="4">
    <source>
        <dbReference type="ARBA" id="ARBA00022989"/>
    </source>
</evidence>
<comment type="subcellular location">
    <subcellularLocation>
        <location evidence="1">Membrane</location>
        <topology evidence="1">Multi-pass membrane protein</topology>
    </subcellularLocation>
</comment>
<feature type="transmembrane region" description="Helical" evidence="6">
    <location>
        <begin position="73"/>
        <end position="92"/>
    </location>
</feature>
<dbReference type="Pfam" id="PF05140">
    <property type="entry name" value="ResB"/>
    <property type="match status" value="1"/>
</dbReference>
<feature type="transmembrane region" description="Helical" evidence="6">
    <location>
        <begin position="511"/>
        <end position="527"/>
    </location>
</feature>
<evidence type="ECO:0000256" key="1">
    <source>
        <dbReference type="ARBA" id="ARBA00004141"/>
    </source>
</evidence>
<accession>A0A9D1DZW8</accession>
<dbReference type="GO" id="GO:0005886">
    <property type="term" value="C:plasma membrane"/>
    <property type="evidence" value="ECO:0007669"/>
    <property type="project" value="TreeGrafter"/>
</dbReference>
<dbReference type="GO" id="GO:0020037">
    <property type="term" value="F:heme binding"/>
    <property type="evidence" value="ECO:0007669"/>
    <property type="project" value="InterPro"/>
</dbReference>
<feature type="domain" description="Cytochrome c assembly protein" evidence="7">
    <location>
        <begin position="505"/>
        <end position="705"/>
    </location>
</feature>
<dbReference type="PANTHER" id="PTHR30071">
    <property type="entry name" value="HEME EXPORTER PROTEIN C"/>
    <property type="match status" value="1"/>
</dbReference>
<feature type="transmembrane region" description="Helical" evidence="6">
    <location>
        <begin position="652"/>
        <end position="670"/>
    </location>
</feature>
<feature type="transmembrane region" description="Helical" evidence="6">
    <location>
        <begin position="192"/>
        <end position="214"/>
    </location>
</feature>
<evidence type="ECO:0000313" key="9">
    <source>
        <dbReference type="EMBL" id="HIR61921.1"/>
    </source>
</evidence>
<dbReference type="GO" id="GO:0017004">
    <property type="term" value="P:cytochrome complex assembly"/>
    <property type="evidence" value="ECO:0007669"/>
    <property type="project" value="UniProtKB-KW"/>
</dbReference>
<feature type="transmembrane region" description="Helical" evidence="6">
    <location>
        <begin position="617"/>
        <end position="637"/>
    </location>
</feature>
<feature type="transmembrane region" description="Helical" evidence="6">
    <location>
        <begin position="682"/>
        <end position="701"/>
    </location>
</feature>
<name>A0A9D1DZW8_9BACT</name>
<evidence type="ECO:0000256" key="5">
    <source>
        <dbReference type="ARBA" id="ARBA00023136"/>
    </source>
</evidence>
<evidence type="ECO:0000256" key="6">
    <source>
        <dbReference type="SAM" id="Phobius"/>
    </source>
</evidence>
<reference evidence="9" key="1">
    <citation type="submission" date="2020-10" db="EMBL/GenBank/DDBJ databases">
        <authorList>
            <person name="Gilroy R."/>
        </authorList>
    </citation>
    <scope>NUCLEOTIDE SEQUENCE</scope>
    <source>
        <strain evidence="9">ChiHjej13B12-12457</strain>
    </source>
</reference>
<proteinExistence type="predicted"/>
<keyword evidence="3" id="KW-0201">Cytochrome c-type biogenesis</keyword>
<dbReference type="PANTHER" id="PTHR30071:SF1">
    <property type="entry name" value="CYTOCHROME B_B6 PROTEIN-RELATED"/>
    <property type="match status" value="1"/>
</dbReference>
<evidence type="ECO:0000313" key="10">
    <source>
        <dbReference type="Proteomes" id="UP000886744"/>
    </source>
</evidence>
<evidence type="ECO:0000256" key="3">
    <source>
        <dbReference type="ARBA" id="ARBA00022748"/>
    </source>
</evidence>
<feature type="transmembrane region" description="Helical" evidence="6">
    <location>
        <begin position="38"/>
        <end position="61"/>
    </location>
</feature>
<feature type="domain" description="ResB-like" evidence="8">
    <location>
        <begin position="71"/>
        <end position="180"/>
    </location>
</feature>
<dbReference type="Pfam" id="PF01578">
    <property type="entry name" value="Cytochrom_C_asm"/>
    <property type="match status" value="1"/>
</dbReference>
<feature type="transmembrane region" description="Helical" evidence="6">
    <location>
        <begin position="532"/>
        <end position="551"/>
    </location>
</feature>
<protein>
    <submittedName>
        <fullName evidence="9">Cytochrome c biogenesis protein CcsA</fullName>
    </submittedName>
</protein>
<keyword evidence="5 6" id="KW-0472">Membrane</keyword>
<feature type="transmembrane region" description="Helical" evidence="6">
    <location>
        <begin position="479"/>
        <end position="499"/>
    </location>
</feature>
<dbReference type="InterPro" id="IPR002541">
    <property type="entry name" value="Cyt_c_assembly"/>
</dbReference>
<comment type="caution">
    <text evidence="9">The sequence shown here is derived from an EMBL/GenBank/DDBJ whole genome shotgun (WGS) entry which is preliminary data.</text>
</comment>
<keyword evidence="2 6" id="KW-0812">Transmembrane</keyword>
<dbReference type="EMBL" id="DVHI01000004">
    <property type="protein sequence ID" value="HIR61921.1"/>
    <property type="molecule type" value="Genomic_DNA"/>
</dbReference>
<evidence type="ECO:0000256" key="2">
    <source>
        <dbReference type="ARBA" id="ARBA00022692"/>
    </source>
</evidence>
<organism evidence="9 10">
    <name type="scientific">Candidatus Coprenecus avistercoris</name>
    <dbReference type="NCBI Taxonomy" id="2840730"/>
    <lineage>
        <taxon>Bacteria</taxon>
        <taxon>Pseudomonadati</taxon>
        <taxon>Bacteroidota</taxon>
        <taxon>Bacteroidia</taxon>
        <taxon>Bacteroidales</taxon>
        <taxon>Rikenellaceae</taxon>
        <taxon>Rikenellaceae incertae sedis</taxon>
        <taxon>Candidatus Coprenecus</taxon>
    </lineage>
</organism>
<keyword evidence="4 6" id="KW-1133">Transmembrane helix</keyword>
<dbReference type="InterPro" id="IPR045062">
    <property type="entry name" value="Cyt_c_biogenesis_CcsA/CcmC"/>
</dbReference>